<name>A0A8J2KD58_9HEXA</name>
<sequence length="31" mass="3670">RLCARAVTYYKYEEVLKYSTCAKVDYVLFSS</sequence>
<protein>
    <submittedName>
        <fullName evidence="1">Uncharacterized protein</fullName>
    </submittedName>
</protein>
<dbReference type="AlphaFoldDB" id="A0A8J2KD58"/>
<proteinExistence type="predicted"/>
<reference evidence="1" key="1">
    <citation type="submission" date="2021-06" db="EMBL/GenBank/DDBJ databases">
        <authorList>
            <person name="Hodson N. C."/>
            <person name="Mongue J. A."/>
            <person name="Jaron S. K."/>
        </authorList>
    </citation>
    <scope>NUCLEOTIDE SEQUENCE</scope>
</reference>
<feature type="non-terminal residue" evidence="1">
    <location>
        <position position="31"/>
    </location>
</feature>
<gene>
    <name evidence="1" type="ORF">AFUS01_LOCUS13891</name>
</gene>
<evidence type="ECO:0000313" key="2">
    <source>
        <dbReference type="Proteomes" id="UP000708208"/>
    </source>
</evidence>
<accession>A0A8J2KD58</accession>
<dbReference type="EMBL" id="CAJVCH010115184">
    <property type="protein sequence ID" value="CAG7724900.1"/>
    <property type="molecule type" value="Genomic_DNA"/>
</dbReference>
<feature type="non-terminal residue" evidence="1">
    <location>
        <position position="1"/>
    </location>
</feature>
<dbReference type="Proteomes" id="UP000708208">
    <property type="component" value="Unassembled WGS sequence"/>
</dbReference>
<keyword evidence="2" id="KW-1185">Reference proteome</keyword>
<comment type="caution">
    <text evidence="1">The sequence shown here is derived from an EMBL/GenBank/DDBJ whole genome shotgun (WGS) entry which is preliminary data.</text>
</comment>
<organism evidence="1 2">
    <name type="scientific">Allacma fusca</name>
    <dbReference type="NCBI Taxonomy" id="39272"/>
    <lineage>
        <taxon>Eukaryota</taxon>
        <taxon>Metazoa</taxon>
        <taxon>Ecdysozoa</taxon>
        <taxon>Arthropoda</taxon>
        <taxon>Hexapoda</taxon>
        <taxon>Collembola</taxon>
        <taxon>Symphypleona</taxon>
        <taxon>Sminthuridae</taxon>
        <taxon>Allacma</taxon>
    </lineage>
</organism>
<evidence type="ECO:0000313" key="1">
    <source>
        <dbReference type="EMBL" id="CAG7724900.1"/>
    </source>
</evidence>
<dbReference type="OrthoDB" id="416741at2759"/>